<name>A0A1I0MVU9_9RHOB</name>
<protein>
    <submittedName>
        <fullName evidence="1">Flagellar protein FlaF</fullName>
    </submittedName>
</protein>
<keyword evidence="2" id="KW-1185">Reference proteome</keyword>
<reference evidence="1 2" key="1">
    <citation type="submission" date="2016-10" db="EMBL/GenBank/DDBJ databases">
        <authorList>
            <person name="de Groot N.N."/>
        </authorList>
    </citation>
    <scope>NUCLEOTIDE SEQUENCE [LARGE SCALE GENOMIC DNA]</scope>
    <source>
        <strain evidence="1 2">DSM 29439</strain>
    </source>
</reference>
<dbReference type="GO" id="GO:0044781">
    <property type="term" value="P:bacterial-type flagellum organization"/>
    <property type="evidence" value="ECO:0007669"/>
    <property type="project" value="InterPro"/>
</dbReference>
<keyword evidence="1" id="KW-0966">Cell projection</keyword>
<dbReference type="InterPro" id="IPR010845">
    <property type="entry name" value="FlaF"/>
</dbReference>
<dbReference type="Pfam" id="PF07309">
    <property type="entry name" value="FlaF"/>
    <property type="match status" value="1"/>
</dbReference>
<accession>A0A1I0MVU9</accession>
<organism evidence="1 2">
    <name type="scientific">Aliiroseovarius sediminilitoris</name>
    <dbReference type="NCBI Taxonomy" id="1173584"/>
    <lineage>
        <taxon>Bacteria</taxon>
        <taxon>Pseudomonadati</taxon>
        <taxon>Pseudomonadota</taxon>
        <taxon>Alphaproteobacteria</taxon>
        <taxon>Rhodobacterales</taxon>
        <taxon>Paracoccaceae</taxon>
        <taxon>Aliiroseovarius</taxon>
    </lineage>
</organism>
<evidence type="ECO:0000313" key="1">
    <source>
        <dbReference type="EMBL" id="SEV92920.1"/>
    </source>
</evidence>
<dbReference type="NCBIfam" id="NF009435">
    <property type="entry name" value="PRK12794.1"/>
    <property type="match status" value="1"/>
</dbReference>
<dbReference type="Proteomes" id="UP000199650">
    <property type="component" value="Unassembled WGS sequence"/>
</dbReference>
<dbReference type="OrthoDB" id="9808944at2"/>
<dbReference type="AlphaFoldDB" id="A0A1I0MVU9"/>
<dbReference type="STRING" id="1173584.SAMN05444851_0379"/>
<proteinExistence type="predicted"/>
<keyword evidence="1" id="KW-0282">Flagellum</keyword>
<keyword evidence="1" id="KW-0969">Cilium</keyword>
<dbReference type="EMBL" id="FOJB01000001">
    <property type="protein sequence ID" value="SEV92920.1"/>
    <property type="molecule type" value="Genomic_DNA"/>
</dbReference>
<evidence type="ECO:0000313" key="2">
    <source>
        <dbReference type="Proteomes" id="UP000199650"/>
    </source>
</evidence>
<sequence>MNAVTLAKTAYNTSSRAPLRTSRGTEYDAFAKVTHQLGRARTTGFADLAAALHENRRLWTLLAADVADDGNGLPNELRARIFFLAEFTADHSRKILSEGEDVSVLVDINTAIMRGLRQSEGAS</sequence>
<gene>
    <name evidence="1" type="ORF">SAMN05444851_0379</name>
</gene>
<dbReference type="RefSeq" id="WP_091427788.1">
    <property type="nucleotide sequence ID" value="NZ_FOJB01000001.1"/>
</dbReference>